<comment type="caution">
    <text evidence="3">The sequence shown here is derived from an EMBL/GenBank/DDBJ whole genome shotgun (WGS) entry which is preliminary data.</text>
</comment>
<feature type="transmembrane region" description="Helical" evidence="2">
    <location>
        <begin position="74"/>
        <end position="96"/>
    </location>
</feature>
<feature type="transmembrane region" description="Helical" evidence="2">
    <location>
        <begin position="142"/>
        <end position="163"/>
    </location>
</feature>
<evidence type="ECO:0000313" key="3">
    <source>
        <dbReference type="EMBL" id="PQO36674.1"/>
    </source>
</evidence>
<sequence>MSQTEKKPSRLAGEELEVWYARDRVERSSTFTYLARPTQSGKGSFIATSIWLGCWNVGGWVFPPWTAMPSGVLGLWLVIGSGNFWWRTLVTAAAILPTVYRQPFSAGYALIVLVSTLLFSYIALGLIPVFLRIPTRSVRFTLWDLGGGILGCSFLLAFLRVLVANDEISRQPFAVFLASLSAVYFGFCVVAACFPVLILPSQRHDKLLLYSGVLLFIVLPLLVSLPFLLFTNEPPMGIALGACLPHWMGACFLWLLVFPMDSAGFFSRSEPDEEKRSENRNDADWSPELEIE</sequence>
<proteinExistence type="predicted"/>
<feature type="transmembrane region" description="Helical" evidence="2">
    <location>
        <begin position="207"/>
        <end position="230"/>
    </location>
</feature>
<protein>
    <submittedName>
        <fullName evidence="3">Uncharacterized protein</fullName>
    </submittedName>
</protein>
<evidence type="ECO:0000256" key="1">
    <source>
        <dbReference type="SAM" id="MobiDB-lite"/>
    </source>
</evidence>
<dbReference type="OrthoDB" id="9990447at2"/>
<dbReference type="EMBL" id="PUIB01000012">
    <property type="protein sequence ID" value="PQO36674.1"/>
    <property type="molecule type" value="Genomic_DNA"/>
</dbReference>
<feature type="region of interest" description="Disordered" evidence="1">
    <location>
        <begin position="268"/>
        <end position="292"/>
    </location>
</feature>
<organism evidence="3 4">
    <name type="scientific">Blastopirellula marina</name>
    <dbReference type="NCBI Taxonomy" id="124"/>
    <lineage>
        <taxon>Bacteria</taxon>
        <taxon>Pseudomonadati</taxon>
        <taxon>Planctomycetota</taxon>
        <taxon>Planctomycetia</taxon>
        <taxon>Pirellulales</taxon>
        <taxon>Pirellulaceae</taxon>
        <taxon>Blastopirellula</taxon>
    </lineage>
</organism>
<dbReference type="RefSeq" id="WP_105354427.1">
    <property type="nucleotide sequence ID" value="NZ_PUIB01000012.1"/>
</dbReference>
<feature type="compositionally biased region" description="Basic and acidic residues" evidence="1">
    <location>
        <begin position="269"/>
        <end position="283"/>
    </location>
</feature>
<dbReference type="Proteomes" id="UP000239388">
    <property type="component" value="Unassembled WGS sequence"/>
</dbReference>
<evidence type="ECO:0000256" key="2">
    <source>
        <dbReference type="SAM" id="Phobius"/>
    </source>
</evidence>
<feature type="transmembrane region" description="Helical" evidence="2">
    <location>
        <begin position="175"/>
        <end position="200"/>
    </location>
</feature>
<gene>
    <name evidence="3" type="ORF">C5Y98_11825</name>
</gene>
<feature type="transmembrane region" description="Helical" evidence="2">
    <location>
        <begin position="236"/>
        <end position="258"/>
    </location>
</feature>
<evidence type="ECO:0000313" key="4">
    <source>
        <dbReference type="Proteomes" id="UP000239388"/>
    </source>
</evidence>
<accession>A0A2S8FXV4</accession>
<feature type="transmembrane region" description="Helical" evidence="2">
    <location>
        <begin position="43"/>
        <end position="62"/>
    </location>
</feature>
<name>A0A2S8FXV4_9BACT</name>
<keyword evidence="2" id="KW-0812">Transmembrane</keyword>
<keyword evidence="2" id="KW-1133">Transmembrane helix</keyword>
<reference evidence="3 4" key="1">
    <citation type="submission" date="2018-02" db="EMBL/GenBank/DDBJ databases">
        <title>Comparative genomes isolates from brazilian mangrove.</title>
        <authorList>
            <person name="Araujo J.E."/>
            <person name="Taketani R.G."/>
            <person name="Silva M.C.P."/>
            <person name="Loureco M.V."/>
            <person name="Andreote F.D."/>
        </authorList>
    </citation>
    <scope>NUCLEOTIDE SEQUENCE [LARGE SCALE GENOMIC DNA]</scope>
    <source>
        <strain evidence="3 4">NAP PRIS-MGV</strain>
    </source>
</reference>
<feature type="transmembrane region" description="Helical" evidence="2">
    <location>
        <begin position="108"/>
        <end position="130"/>
    </location>
</feature>
<keyword evidence="2" id="KW-0472">Membrane</keyword>
<dbReference type="AlphaFoldDB" id="A0A2S8FXV4"/>